<evidence type="ECO:0000313" key="1">
    <source>
        <dbReference type="EMBL" id="KAJ0013573.1"/>
    </source>
</evidence>
<dbReference type="Proteomes" id="UP001163603">
    <property type="component" value="Chromosome 13"/>
</dbReference>
<comment type="caution">
    <text evidence="1">The sequence shown here is derived from an EMBL/GenBank/DDBJ whole genome shotgun (WGS) entry which is preliminary data.</text>
</comment>
<proteinExistence type="predicted"/>
<reference evidence="2" key="1">
    <citation type="journal article" date="2023" name="G3 (Bethesda)">
        <title>Genome assembly and association tests identify interacting loci associated with vigor, precocity, and sex in interspecific pistachio rootstocks.</title>
        <authorList>
            <person name="Palmer W."/>
            <person name="Jacygrad E."/>
            <person name="Sagayaradj S."/>
            <person name="Cavanaugh K."/>
            <person name="Han R."/>
            <person name="Bertier L."/>
            <person name="Beede B."/>
            <person name="Kafkas S."/>
            <person name="Golino D."/>
            <person name="Preece J."/>
            <person name="Michelmore R."/>
        </authorList>
    </citation>
    <scope>NUCLEOTIDE SEQUENCE [LARGE SCALE GENOMIC DNA]</scope>
</reference>
<keyword evidence="2" id="KW-1185">Reference proteome</keyword>
<protein>
    <submittedName>
        <fullName evidence="1">Uncharacterized protein</fullName>
    </submittedName>
</protein>
<dbReference type="EMBL" id="CM047748">
    <property type="protein sequence ID" value="KAJ0013573.1"/>
    <property type="molecule type" value="Genomic_DNA"/>
</dbReference>
<gene>
    <name evidence="1" type="ORF">Pint_20668</name>
</gene>
<evidence type="ECO:0000313" key="2">
    <source>
        <dbReference type="Proteomes" id="UP001163603"/>
    </source>
</evidence>
<sequence length="306" mass="34260">MTMEGGVIEQRRERVEHVKKVGYAPKAIKKKRCRNKIQRCVEPKVPRALQELFVACRDVFKGPGSVLAPCDVSKLCKIIDDMKPEDVGLSNRLQKIFSAQDAAKGHLMEDGVKGSPIVTYTTIYKCSKFSLCLFFLPATAVIPLHNHPEMTVFSKLLLGTMHIKSYDLVDPVRSHDTPPHSQRREGSFMCQCCDEFAARLARLVADNDFTAPCDTSVLYPTTGGNIHEFTAITTCAVLDVLGPPYSKADGRDCSHYKEFPFSAFSNGENSVNAEEGECYRWLEEIEVPENSQMDEIEYLGPQIDDK</sequence>
<organism evidence="1 2">
    <name type="scientific">Pistacia integerrima</name>
    <dbReference type="NCBI Taxonomy" id="434235"/>
    <lineage>
        <taxon>Eukaryota</taxon>
        <taxon>Viridiplantae</taxon>
        <taxon>Streptophyta</taxon>
        <taxon>Embryophyta</taxon>
        <taxon>Tracheophyta</taxon>
        <taxon>Spermatophyta</taxon>
        <taxon>Magnoliopsida</taxon>
        <taxon>eudicotyledons</taxon>
        <taxon>Gunneridae</taxon>
        <taxon>Pentapetalae</taxon>
        <taxon>rosids</taxon>
        <taxon>malvids</taxon>
        <taxon>Sapindales</taxon>
        <taxon>Anacardiaceae</taxon>
        <taxon>Pistacia</taxon>
    </lineage>
</organism>
<name>A0ACC0XAR7_9ROSI</name>
<accession>A0ACC0XAR7</accession>